<name>A0A133NJV9_9FUSO</name>
<dbReference type="InterPro" id="IPR036388">
    <property type="entry name" value="WH-like_DNA-bd_sf"/>
</dbReference>
<dbReference type="SMART" id="SM00866">
    <property type="entry name" value="UTRA"/>
    <property type="match status" value="1"/>
</dbReference>
<dbReference type="Pfam" id="PF07702">
    <property type="entry name" value="UTRA"/>
    <property type="match status" value="1"/>
</dbReference>
<dbReference type="AlphaFoldDB" id="A0A133NJV9"/>
<feature type="domain" description="HTH gntR-type" evidence="4">
    <location>
        <begin position="26"/>
        <end position="94"/>
    </location>
</feature>
<protein>
    <submittedName>
        <fullName evidence="5">Putative trehalose operon repressor</fullName>
    </submittedName>
</protein>
<dbReference type="GO" id="GO:0003677">
    <property type="term" value="F:DNA binding"/>
    <property type="evidence" value="ECO:0007669"/>
    <property type="project" value="UniProtKB-KW"/>
</dbReference>
<dbReference type="PRINTS" id="PR00035">
    <property type="entry name" value="HTHGNTR"/>
</dbReference>
<dbReference type="Proteomes" id="UP000070617">
    <property type="component" value="Unassembled WGS sequence"/>
</dbReference>
<dbReference type="Gene3D" id="1.10.10.10">
    <property type="entry name" value="Winged helix-like DNA-binding domain superfamily/Winged helix DNA-binding domain"/>
    <property type="match status" value="1"/>
</dbReference>
<keyword evidence="3" id="KW-0804">Transcription</keyword>
<dbReference type="PROSITE" id="PS50949">
    <property type="entry name" value="HTH_GNTR"/>
    <property type="match status" value="1"/>
</dbReference>
<keyword evidence="1" id="KW-0805">Transcription regulation</keyword>
<dbReference type="GO" id="GO:0045892">
    <property type="term" value="P:negative regulation of DNA-templated transcription"/>
    <property type="evidence" value="ECO:0007669"/>
    <property type="project" value="TreeGrafter"/>
</dbReference>
<reference evidence="6" key="1">
    <citation type="submission" date="2016-01" db="EMBL/GenBank/DDBJ databases">
        <authorList>
            <person name="Mitreva M."/>
            <person name="Pepin K.H."/>
            <person name="Mihindukulasuriya K.A."/>
            <person name="Fulton R."/>
            <person name="Fronick C."/>
            <person name="O'Laughlin M."/>
            <person name="Miner T."/>
            <person name="Herter B."/>
            <person name="Rosa B.A."/>
            <person name="Cordes M."/>
            <person name="Tomlinson C."/>
            <person name="Wollam A."/>
            <person name="Palsikar V.B."/>
            <person name="Mardis E.R."/>
            <person name="Wilson R.K."/>
        </authorList>
    </citation>
    <scope>NUCLEOTIDE SEQUENCE [LARGE SCALE GENOMIC DNA]</scope>
    <source>
        <strain evidence="6">CMW8396</strain>
    </source>
</reference>
<organism evidence="5 6">
    <name type="scientific">Fusobacterium equinum</name>
    <dbReference type="NCBI Taxonomy" id="134605"/>
    <lineage>
        <taxon>Bacteria</taxon>
        <taxon>Fusobacteriati</taxon>
        <taxon>Fusobacteriota</taxon>
        <taxon>Fusobacteriia</taxon>
        <taxon>Fusobacteriales</taxon>
        <taxon>Fusobacteriaceae</taxon>
        <taxon>Fusobacterium</taxon>
    </lineage>
</organism>
<sequence>MFSKTLNFIYKKYAIIKKKKKRRKNMKKYIEVYQDIKKKIEKGELKTGEELVSETELCEQYSYSKDTIRKALSLLEMNGYIQKIKGKNSTVLGHGRMKNNFLGSIQTSEELNRDNKYSIKNKLISLEVIPATTKLIEIFSSNSKKKFYKIKRSRSIDGENLEFDIFYFDKNLVPNLTAEIVTKSTYEYLENTLKLKISHSRREIFFRHATEEEKKYMDLQNFNMVAVIKSITYLSNGSILQYGTTSYRPDKFSFISIAKRAK</sequence>
<dbReference type="PATRIC" id="fig|134605.3.peg.320"/>
<dbReference type="GO" id="GO:0003700">
    <property type="term" value="F:DNA-binding transcription factor activity"/>
    <property type="evidence" value="ECO:0007669"/>
    <property type="project" value="InterPro"/>
</dbReference>
<accession>A0A133NJV9</accession>
<dbReference type="PANTHER" id="PTHR44846">
    <property type="entry name" value="MANNOSYL-D-GLYCERATE TRANSPORT/METABOLISM SYSTEM REPRESSOR MNGR-RELATED"/>
    <property type="match status" value="1"/>
</dbReference>
<comment type="caution">
    <text evidence="5">The sequence shown here is derived from an EMBL/GenBank/DDBJ whole genome shotgun (WGS) entry which is preliminary data.</text>
</comment>
<dbReference type="InterPro" id="IPR036390">
    <property type="entry name" value="WH_DNA-bd_sf"/>
</dbReference>
<dbReference type="SMART" id="SM00345">
    <property type="entry name" value="HTH_GNTR"/>
    <property type="match status" value="1"/>
</dbReference>
<dbReference type="PANTHER" id="PTHR44846:SF12">
    <property type="entry name" value="HTH-TYPE TRANSCRIPTIONAL REGULATOR TRER"/>
    <property type="match status" value="1"/>
</dbReference>
<dbReference type="InterPro" id="IPR028978">
    <property type="entry name" value="Chorismate_lyase_/UTRA_dom_sf"/>
</dbReference>
<evidence type="ECO:0000256" key="2">
    <source>
        <dbReference type="ARBA" id="ARBA00023125"/>
    </source>
</evidence>
<dbReference type="CDD" id="cd07377">
    <property type="entry name" value="WHTH_GntR"/>
    <property type="match status" value="1"/>
</dbReference>
<dbReference type="Gene3D" id="3.40.1410.10">
    <property type="entry name" value="Chorismate lyase-like"/>
    <property type="match status" value="1"/>
</dbReference>
<evidence type="ECO:0000313" key="6">
    <source>
        <dbReference type="Proteomes" id="UP000070617"/>
    </source>
</evidence>
<dbReference type="InterPro" id="IPR011663">
    <property type="entry name" value="UTRA"/>
</dbReference>
<gene>
    <name evidence="5" type="ORF">HMPREF3206_00319</name>
</gene>
<evidence type="ECO:0000259" key="4">
    <source>
        <dbReference type="PROSITE" id="PS50949"/>
    </source>
</evidence>
<dbReference type="EMBL" id="LRPX01000008">
    <property type="protein sequence ID" value="KXA16551.1"/>
    <property type="molecule type" value="Genomic_DNA"/>
</dbReference>
<keyword evidence="2" id="KW-0238">DNA-binding</keyword>
<dbReference type="InterPro" id="IPR050679">
    <property type="entry name" value="Bact_HTH_transcr_reg"/>
</dbReference>
<keyword evidence="6" id="KW-1185">Reference proteome</keyword>
<evidence type="ECO:0000256" key="3">
    <source>
        <dbReference type="ARBA" id="ARBA00023163"/>
    </source>
</evidence>
<proteinExistence type="predicted"/>
<evidence type="ECO:0000256" key="1">
    <source>
        <dbReference type="ARBA" id="ARBA00023015"/>
    </source>
</evidence>
<dbReference type="STRING" id="134605.HMPREF3206_00319"/>
<dbReference type="SUPFAM" id="SSF64288">
    <property type="entry name" value="Chorismate lyase-like"/>
    <property type="match status" value="1"/>
</dbReference>
<dbReference type="InterPro" id="IPR000524">
    <property type="entry name" value="Tscrpt_reg_HTH_GntR"/>
</dbReference>
<dbReference type="Pfam" id="PF00392">
    <property type="entry name" value="GntR"/>
    <property type="match status" value="1"/>
</dbReference>
<dbReference type="SUPFAM" id="SSF46785">
    <property type="entry name" value="Winged helix' DNA-binding domain"/>
    <property type="match status" value="1"/>
</dbReference>
<evidence type="ECO:0000313" key="5">
    <source>
        <dbReference type="EMBL" id="KXA16551.1"/>
    </source>
</evidence>